<organism evidence="2 3">
    <name type="scientific">Mycolicibacterium elephantis</name>
    <dbReference type="NCBI Taxonomy" id="81858"/>
    <lineage>
        <taxon>Bacteria</taxon>
        <taxon>Bacillati</taxon>
        <taxon>Actinomycetota</taxon>
        <taxon>Actinomycetes</taxon>
        <taxon>Mycobacteriales</taxon>
        <taxon>Mycobacteriaceae</taxon>
        <taxon>Mycolicibacterium</taxon>
    </lineage>
</organism>
<dbReference type="EMBL" id="MVHP01000002">
    <property type="protein sequence ID" value="ORA68897.1"/>
    <property type="molecule type" value="Genomic_DNA"/>
</dbReference>
<evidence type="ECO:0000259" key="1">
    <source>
        <dbReference type="Pfam" id="PF01973"/>
    </source>
</evidence>
<dbReference type="Pfam" id="PF01973">
    <property type="entry name" value="MptE-like"/>
    <property type="match status" value="1"/>
</dbReference>
<evidence type="ECO:0000313" key="2">
    <source>
        <dbReference type="EMBL" id="ORA68897.1"/>
    </source>
</evidence>
<name>A0A1X0D960_9MYCO</name>
<reference evidence="2 3" key="1">
    <citation type="submission" date="2017-02" db="EMBL/GenBank/DDBJ databases">
        <title>The new phylogeny of genus Mycobacterium.</title>
        <authorList>
            <person name="Tortoli E."/>
            <person name="Trovato A."/>
            <person name="Cirillo D.M."/>
        </authorList>
    </citation>
    <scope>NUCLEOTIDE SEQUENCE [LARGE SCALE GENOMIC DNA]</scope>
    <source>
        <strain evidence="2 3">FI-09383</strain>
    </source>
</reference>
<dbReference type="STRING" id="81858.BST23_02705"/>
<dbReference type="Gene3D" id="3.90.1480.10">
    <property type="entry name" value="Alpha-2,3-sialyltransferase"/>
    <property type="match status" value="1"/>
</dbReference>
<gene>
    <name evidence="2" type="ORF">BST23_02705</name>
</gene>
<dbReference type="InterPro" id="IPR002826">
    <property type="entry name" value="MptE-like"/>
</dbReference>
<sequence>MSKFKNIHAGKRCVIIGNGPSLRKTDMSLLRTEYTFGLNRIYMMFDDIGFDTTFHVAINRYVVEQCLDDLRQIRAPLFTAEYNRPLLSTRPNTYYLKNVIGPWFSRDVSRGFWEGHTVTYVALQLAYYMGFSSVILVGVDHRFAVTGAPNQLVESTGQDASHFDPRYFGKGFKWQLPDLPNSEVAYQLARSTFERDNRIIVDSTVDGALTVFPKMSLEEALAK</sequence>
<protein>
    <recommendedName>
        <fullName evidence="1">6-hydroxymethylpterin diphosphokinase MptE-like domain-containing protein</fullName>
    </recommendedName>
</protein>
<evidence type="ECO:0000313" key="3">
    <source>
        <dbReference type="Proteomes" id="UP000192772"/>
    </source>
</evidence>
<dbReference type="Proteomes" id="UP000192772">
    <property type="component" value="Unassembled WGS sequence"/>
</dbReference>
<accession>A0A1X0D960</accession>
<proteinExistence type="predicted"/>
<feature type="domain" description="6-hydroxymethylpterin diphosphokinase MptE-like" evidence="1">
    <location>
        <begin position="4"/>
        <end position="144"/>
    </location>
</feature>
<dbReference type="AlphaFoldDB" id="A0A1X0D960"/>
<comment type="caution">
    <text evidence="2">The sequence shown here is derived from an EMBL/GenBank/DDBJ whole genome shotgun (WGS) entry which is preliminary data.</text>
</comment>